<comment type="similarity">
    <text evidence="2 7">Belongs to the UDP-glucose/GDP-mannose dehydrogenase family.</text>
</comment>
<dbReference type="SUPFAM" id="SSF48179">
    <property type="entry name" value="6-phosphogluconate dehydrogenase C-terminal domain-like"/>
    <property type="match status" value="1"/>
</dbReference>
<dbReference type="EC" id="1.1.1.22" evidence="3 7"/>
<feature type="binding site" evidence="9">
    <location>
        <position position="324"/>
    </location>
    <ligand>
        <name>substrate</name>
    </ligand>
</feature>
<dbReference type="PIRSF" id="PIRSF000124">
    <property type="entry name" value="UDPglc_GDPman_dh"/>
    <property type="match status" value="1"/>
</dbReference>
<gene>
    <name evidence="12" type="ORF">HRH59_05425</name>
</gene>
<dbReference type="SUPFAM" id="SSF51735">
    <property type="entry name" value="NAD(P)-binding Rossmann-fold domains"/>
    <property type="match status" value="1"/>
</dbReference>
<dbReference type="RefSeq" id="WP_173500255.1">
    <property type="nucleotide sequence ID" value="NZ_JABSOD010000004.1"/>
</dbReference>
<dbReference type="InterPro" id="IPR014027">
    <property type="entry name" value="UDP-Glc/GDP-Man_DH_C"/>
</dbReference>
<comment type="caution">
    <text evidence="12">The sequence shown here is derived from an EMBL/GenBank/DDBJ whole genome shotgun (WGS) entry which is preliminary data.</text>
</comment>
<evidence type="ECO:0000259" key="11">
    <source>
        <dbReference type="SMART" id="SM00984"/>
    </source>
</evidence>
<reference evidence="12 13" key="1">
    <citation type="submission" date="2020-06" db="EMBL/GenBank/DDBJ databases">
        <title>Rheinheimera sp. nov., a marine bacterium isolated from coastal.</title>
        <authorList>
            <person name="Yu Q."/>
            <person name="Qi Y."/>
            <person name="Pu J."/>
        </authorList>
    </citation>
    <scope>NUCLEOTIDE SEQUENCE [LARGE SCALE GENOMIC DNA]</scope>
    <source>
        <strain evidence="12 13">YQF-2</strain>
    </source>
</reference>
<dbReference type="InterPro" id="IPR008927">
    <property type="entry name" value="6-PGluconate_DH-like_C_sf"/>
</dbReference>
<evidence type="ECO:0000256" key="4">
    <source>
        <dbReference type="ARBA" id="ARBA00023002"/>
    </source>
</evidence>
<feature type="binding site" evidence="10">
    <location>
        <position position="271"/>
    </location>
    <ligand>
        <name>NAD(+)</name>
        <dbReference type="ChEBI" id="CHEBI:57540"/>
    </ligand>
</feature>
<protein>
    <recommendedName>
        <fullName evidence="3 7">UDP-glucose 6-dehydrogenase</fullName>
        <ecNumber evidence="3 7">1.1.1.22</ecNumber>
    </recommendedName>
</protein>
<dbReference type="AlphaFoldDB" id="A0A7Y5AQ16"/>
<evidence type="ECO:0000256" key="7">
    <source>
        <dbReference type="PIRNR" id="PIRNR000124"/>
    </source>
</evidence>
<dbReference type="PIRSF" id="PIRSF500134">
    <property type="entry name" value="UDPglc_DH_bac"/>
    <property type="match status" value="1"/>
</dbReference>
<dbReference type="InterPro" id="IPR014026">
    <property type="entry name" value="UDP-Glc/GDP-Man_DH_dimer"/>
</dbReference>
<organism evidence="12 13">
    <name type="scientific">Rheinheimera lutimaris</name>
    <dbReference type="NCBI Taxonomy" id="2740584"/>
    <lineage>
        <taxon>Bacteria</taxon>
        <taxon>Pseudomonadati</taxon>
        <taxon>Pseudomonadota</taxon>
        <taxon>Gammaproteobacteria</taxon>
        <taxon>Chromatiales</taxon>
        <taxon>Chromatiaceae</taxon>
        <taxon>Rheinheimera</taxon>
    </lineage>
</organism>
<sequence length="438" mass="47651">MNISIFGLGYVGAVSLACLARDGNQVIGVDIDAVKLQLIKDGKSPVIEEGMPQLMAAMAASGRVRVTQDVQDAVNQSEVSFICVGTPSQSNGSQDQTAVLRLAEQLGRALAAKQSHHTIVFRSTLLPGTVEGSLKALLEQHSDKKDGVDFDICFQPEFLREGSSIKDYDNPPFTIVGANTDRAHQQMQRLFGHLPGVYHKTDVKTAETVKYFCNIFHALKITFANEVARLCEGLAVDPFKVMDLVCADKQLNISPAYLKPGFAFGGSCLPKDLRAMQYVAKQADIEIPMLSHVLASNAVHLQQATKKILALGCRDVGMIGLSFKSGTDDLRESPLVDLAEYLIGKGMHLSIYDPEVNLSRLLGANKKFIEESIPHIGELMTQDVSAVLANNKIIVLGLNDKALVEQVLAGLTAEHILVDLIHLKQPHAVKARYIGLCW</sequence>
<proteinExistence type="inferred from homology"/>
<feature type="active site" description="Nucleophile" evidence="8">
    <location>
        <position position="268"/>
    </location>
</feature>
<feature type="binding site" evidence="10">
    <location>
        <position position="30"/>
    </location>
    <ligand>
        <name>NAD(+)</name>
        <dbReference type="ChEBI" id="CHEBI:57540"/>
    </ligand>
</feature>
<dbReference type="Gene3D" id="1.20.5.170">
    <property type="match status" value="1"/>
</dbReference>
<dbReference type="Pfam" id="PF00984">
    <property type="entry name" value="UDPG_MGDP_dh"/>
    <property type="match status" value="1"/>
</dbReference>
<dbReference type="InterPro" id="IPR001732">
    <property type="entry name" value="UDP-Glc/GDP-Man_DH_N"/>
</dbReference>
<dbReference type="GO" id="GO:0006065">
    <property type="term" value="P:UDP-glucuronate biosynthetic process"/>
    <property type="evidence" value="ECO:0007669"/>
    <property type="project" value="UniProtKB-UniPathway"/>
</dbReference>
<dbReference type="PANTHER" id="PTHR43750:SF1">
    <property type="entry name" value="GDP-MANNOSE 6-DEHYDROGENASE"/>
    <property type="match status" value="1"/>
</dbReference>
<evidence type="ECO:0000256" key="6">
    <source>
        <dbReference type="ARBA" id="ARBA00047473"/>
    </source>
</evidence>
<dbReference type="InterPro" id="IPR036220">
    <property type="entry name" value="UDP-Glc/GDP-Man_DH_C_sf"/>
</dbReference>
<feature type="binding site" evidence="10">
    <location>
        <position position="124"/>
    </location>
    <ligand>
        <name>NAD(+)</name>
        <dbReference type="ChEBI" id="CHEBI:57540"/>
    </ligand>
</feature>
<evidence type="ECO:0000256" key="9">
    <source>
        <dbReference type="PIRSR" id="PIRSR500134-2"/>
    </source>
</evidence>
<feature type="binding site" evidence="9">
    <location>
        <begin position="257"/>
        <end position="261"/>
    </location>
    <ligand>
        <name>substrate</name>
    </ligand>
</feature>
<evidence type="ECO:0000256" key="5">
    <source>
        <dbReference type="ARBA" id="ARBA00023027"/>
    </source>
</evidence>
<evidence type="ECO:0000256" key="10">
    <source>
        <dbReference type="PIRSR" id="PIRSR500134-3"/>
    </source>
</evidence>
<dbReference type="Gene3D" id="3.40.50.720">
    <property type="entry name" value="NAD(P)-binding Rossmann-like Domain"/>
    <property type="match status" value="2"/>
</dbReference>
<dbReference type="SMART" id="SM00984">
    <property type="entry name" value="UDPG_MGDP_dh_C"/>
    <property type="match status" value="1"/>
</dbReference>
<evidence type="ECO:0000256" key="8">
    <source>
        <dbReference type="PIRSR" id="PIRSR500134-1"/>
    </source>
</evidence>
<evidence type="ECO:0000256" key="1">
    <source>
        <dbReference type="ARBA" id="ARBA00004701"/>
    </source>
</evidence>
<comment type="catalytic activity">
    <reaction evidence="6 7">
        <text>UDP-alpha-D-glucose + 2 NAD(+) + H2O = UDP-alpha-D-glucuronate + 2 NADH + 3 H(+)</text>
        <dbReference type="Rhea" id="RHEA:23596"/>
        <dbReference type="ChEBI" id="CHEBI:15377"/>
        <dbReference type="ChEBI" id="CHEBI:15378"/>
        <dbReference type="ChEBI" id="CHEBI:57540"/>
        <dbReference type="ChEBI" id="CHEBI:57945"/>
        <dbReference type="ChEBI" id="CHEBI:58052"/>
        <dbReference type="ChEBI" id="CHEBI:58885"/>
        <dbReference type="EC" id="1.1.1.22"/>
    </reaction>
</comment>
<dbReference type="NCBIfam" id="TIGR03026">
    <property type="entry name" value="NDP-sugDHase"/>
    <property type="match status" value="1"/>
</dbReference>
<dbReference type="SUPFAM" id="SSF52413">
    <property type="entry name" value="UDP-glucose/GDP-mannose dehydrogenase C-terminal domain"/>
    <property type="match status" value="1"/>
</dbReference>
<evidence type="ECO:0000313" key="13">
    <source>
        <dbReference type="Proteomes" id="UP000523161"/>
    </source>
</evidence>
<dbReference type="InterPro" id="IPR017476">
    <property type="entry name" value="UDP-Glc/GDP-Man"/>
</dbReference>
<dbReference type="PANTHER" id="PTHR43750">
    <property type="entry name" value="UDP-GLUCOSE 6-DEHYDROGENASE TUAD"/>
    <property type="match status" value="1"/>
</dbReference>
<keyword evidence="5 7" id="KW-0520">NAD</keyword>
<feature type="domain" description="UDP-glucose/GDP-mannose dehydrogenase C-terminal" evidence="11">
    <location>
        <begin position="317"/>
        <end position="426"/>
    </location>
</feature>
<comment type="pathway">
    <text evidence="1">Nucleotide-sugar biosynthesis; UDP-alpha-D-glucuronate biosynthesis; UDP-alpha-D-glucuronate from UDP-alpha-D-glucose: step 1/1.</text>
</comment>
<feature type="binding site" evidence="10">
    <location>
        <position position="161"/>
    </location>
    <ligand>
        <name>NAD(+)</name>
        <dbReference type="ChEBI" id="CHEBI:57540"/>
    </ligand>
</feature>
<keyword evidence="4 7" id="KW-0560">Oxidoreductase</keyword>
<feature type="binding site" evidence="10">
    <location>
        <position position="86"/>
    </location>
    <ligand>
        <name>NAD(+)</name>
        <dbReference type="ChEBI" id="CHEBI:57540"/>
    </ligand>
</feature>
<dbReference type="EMBL" id="JABSOD010000004">
    <property type="protein sequence ID" value="NRQ42009.1"/>
    <property type="molecule type" value="Genomic_DNA"/>
</dbReference>
<dbReference type="UniPathway" id="UPA00038">
    <property type="reaction ID" value="UER00491"/>
</dbReference>
<dbReference type="GO" id="GO:0003979">
    <property type="term" value="F:UDP-glucose 6-dehydrogenase activity"/>
    <property type="evidence" value="ECO:0007669"/>
    <property type="project" value="UniProtKB-EC"/>
</dbReference>
<evidence type="ECO:0000313" key="12">
    <source>
        <dbReference type="EMBL" id="NRQ42009.1"/>
    </source>
</evidence>
<dbReference type="InterPro" id="IPR036291">
    <property type="entry name" value="NAD(P)-bd_dom_sf"/>
</dbReference>
<accession>A0A7Y5AQ16</accession>
<dbReference type="InterPro" id="IPR028357">
    <property type="entry name" value="UDPglc_DH_bac"/>
</dbReference>
<dbReference type="Pfam" id="PF03721">
    <property type="entry name" value="UDPG_MGDP_dh_N"/>
    <property type="match status" value="1"/>
</dbReference>
<dbReference type="Pfam" id="PF03720">
    <property type="entry name" value="UDPG_MGDP_dh_C"/>
    <property type="match status" value="1"/>
</dbReference>
<feature type="binding site" evidence="9">
    <location>
        <position position="265"/>
    </location>
    <ligand>
        <name>substrate</name>
    </ligand>
</feature>
<name>A0A7Y5AQ16_9GAMM</name>
<keyword evidence="13" id="KW-1185">Reference proteome</keyword>
<evidence type="ECO:0000256" key="3">
    <source>
        <dbReference type="ARBA" id="ARBA00012954"/>
    </source>
</evidence>
<dbReference type="GO" id="GO:0000271">
    <property type="term" value="P:polysaccharide biosynthetic process"/>
    <property type="evidence" value="ECO:0007669"/>
    <property type="project" value="InterPro"/>
</dbReference>
<feature type="binding site" evidence="10">
    <location>
        <position position="331"/>
    </location>
    <ligand>
        <name>NAD(+)</name>
        <dbReference type="ChEBI" id="CHEBI:57540"/>
    </ligand>
</feature>
<dbReference type="Proteomes" id="UP000523161">
    <property type="component" value="Unassembled WGS sequence"/>
</dbReference>
<feature type="binding site" evidence="10">
    <location>
        <position position="35"/>
    </location>
    <ligand>
        <name>NAD(+)</name>
        <dbReference type="ChEBI" id="CHEBI:57540"/>
    </ligand>
</feature>
<dbReference type="GO" id="GO:0051287">
    <property type="term" value="F:NAD binding"/>
    <property type="evidence" value="ECO:0007669"/>
    <property type="project" value="InterPro"/>
</dbReference>
<feature type="binding site" evidence="9">
    <location>
        <begin position="158"/>
        <end position="161"/>
    </location>
    <ligand>
        <name>substrate</name>
    </ligand>
</feature>
<feature type="binding site" evidence="9">
    <location>
        <position position="210"/>
    </location>
    <ligand>
        <name>substrate</name>
    </ligand>
</feature>
<evidence type="ECO:0000256" key="2">
    <source>
        <dbReference type="ARBA" id="ARBA00006601"/>
    </source>
</evidence>